<feature type="compositionally biased region" description="Low complexity" evidence="1">
    <location>
        <begin position="17"/>
        <end position="27"/>
    </location>
</feature>
<comment type="caution">
    <text evidence="3">The sequence shown here is derived from an EMBL/GenBank/DDBJ whole genome shotgun (WGS) entry which is preliminary data.</text>
</comment>
<dbReference type="Pfam" id="PF00149">
    <property type="entry name" value="Metallophos"/>
    <property type="match status" value="1"/>
</dbReference>
<dbReference type="SUPFAM" id="SSF56300">
    <property type="entry name" value="Metallo-dependent phosphatases"/>
    <property type="match status" value="1"/>
</dbReference>
<keyword evidence="4" id="KW-1185">Reference proteome</keyword>
<dbReference type="PANTHER" id="PTHR16509:SF1">
    <property type="entry name" value="MANGANESE-DEPENDENT ADP-RIBOSE_CDP-ALCOHOL DIPHOSPHATASE"/>
    <property type="match status" value="1"/>
</dbReference>
<dbReference type="GO" id="GO:0047734">
    <property type="term" value="F:CDP-glycerol diphosphatase activity"/>
    <property type="evidence" value="ECO:0007669"/>
    <property type="project" value="TreeGrafter"/>
</dbReference>
<organism evidence="3 4">
    <name type="scientific">Cylindrotheca closterium</name>
    <dbReference type="NCBI Taxonomy" id="2856"/>
    <lineage>
        <taxon>Eukaryota</taxon>
        <taxon>Sar</taxon>
        <taxon>Stramenopiles</taxon>
        <taxon>Ochrophyta</taxon>
        <taxon>Bacillariophyta</taxon>
        <taxon>Bacillariophyceae</taxon>
        <taxon>Bacillariophycidae</taxon>
        <taxon>Bacillariales</taxon>
        <taxon>Bacillariaceae</taxon>
        <taxon>Cylindrotheca</taxon>
    </lineage>
</organism>
<evidence type="ECO:0000259" key="2">
    <source>
        <dbReference type="Pfam" id="PF00149"/>
    </source>
</evidence>
<feature type="compositionally biased region" description="Low complexity" evidence="1">
    <location>
        <begin position="442"/>
        <end position="454"/>
    </location>
</feature>
<dbReference type="PANTHER" id="PTHR16509">
    <property type="match status" value="1"/>
</dbReference>
<dbReference type="InterPro" id="IPR004843">
    <property type="entry name" value="Calcineurin-like_PHP"/>
</dbReference>
<gene>
    <name evidence="3" type="ORF">CYCCA115_LOCUS7587</name>
</gene>
<dbReference type="GO" id="GO:0047631">
    <property type="term" value="F:ADP-ribose diphosphatase activity"/>
    <property type="evidence" value="ECO:0007669"/>
    <property type="project" value="TreeGrafter"/>
</dbReference>
<feature type="compositionally biased region" description="Polar residues" evidence="1">
    <location>
        <begin position="34"/>
        <end position="43"/>
    </location>
</feature>
<evidence type="ECO:0000313" key="4">
    <source>
        <dbReference type="Proteomes" id="UP001295423"/>
    </source>
</evidence>
<evidence type="ECO:0000256" key="1">
    <source>
        <dbReference type="SAM" id="MobiDB-lite"/>
    </source>
</evidence>
<accession>A0AAD2FLL1</accession>
<feature type="region of interest" description="Disordered" evidence="1">
    <location>
        <begin position="436"/>
        <end position="460"/>
    </location>
</feature>
<name>A0AAD2FLL1_9STRA</name>
<dbReference type="GO" id="GO:0008663">
    <property type="term" value="F:2',3'-cyclic-nucleotide 2'-phosphodiesterase activity"/>
    <property type="evidence" value="ECO:0007669"/>
    <property type="project" value="TreeGrafter"/>
</dbReference>
<feature type="compositionally biased region" description="Polar residues" evidence="1">
    <location>
        <begin position="1"/>
        <end position="13"/>
    </location>
</feature>
<dbReference type="AlphaFoldDB" id="A0AAD2FLL1"/>
<proteinExistence type="predicted"/>
<protein>
    <recommendedName>
        <fullName evidence="2">Calcineurin-like phosphoesterase domain-containing protein</fullName>
    </recommendedName>
</protein>
<dbReference type="Proteomes" id="UP001295423">
    <property type="component" value="Unassembled WGS sequence"/>
</dbReference>
<sequence length="460" mass="51407">MTDSKYPSAQQAHQWKKQSQLRSSSSLADDELDNNNAETSNHNYFAAPVLADNTVKEEEEEEVKSLELQASSPHLFSAGLVADVQYAPIPDGYSFSGNPRYYQYALDVAKHAFAHFNQDANIDDDDDDGHPHAIELVLNLGDTIDGKCQDLAQYDGDPEVISEAGDDPGMYAMNHVLDAMAQYTKGPILHTYGNHCLYNMDRKQLQDKLGIPFVKEPKIGNQEGDDDGHELVGYYSHLHKGIRFITVDSYDVGMLQRCPNTSEKRKQAESILRQHNPNYFKDDQMNSPEGMVDLEKRFVGFNGAAGEIQLKWLAETLEDARQAKEKVIILSHQPIFPGSSNVVCLMWNYDEVLSVLRKFSDIVVASLSGHAHKGGYNRDPESGIHFRVVEAVLENKPEKTYAIVNVHENELVIRGFGNCQSAVYDFKHLSGKWTPPLESESHSSATDSASIPSEQTQQSK</sequence>
<feature type="region of interest" description="Disordered" evidence="1">
    <location>
        <begin position="1"/>
        <end position="43"/>
    </location>
</feature>
<dbReference type="GO" id="GO:0030145">
    <property type="term" value="F:manganese ion binding"/>
    <property type="evidence" value="ECO:0007669"/>
    <property type="project" value="TreeGrafter"/>
</dbReference>
<dbReference type="InterPro" id="IPR029052">
    <property type="entry name" value="Metallo-depent_PP-like"/>
</dbReference>
<evidence type="ECO:0000313" key="3">
    <source>
        <dbReference type="EMBL" id="CAJ1941606.1"/>
    </source>
</evidence>
<dbReference type="Gene3D" id="3.60.21.10">
    <property type="match status" value="1"/>
</dbReference>
<reference evidence="3" key="1">
    <citation type="submission" date="2023-08" db="EMBL/GenBank/DDBJ databases">
        <authorList>
            <person name="Audoor S."/>
            <person name="Bilcke G."/>
        </authorList>
    </citation>
    <scope>NUCLEOTIDE SEQUENCE</scope>
</reference>
<feature type="domain" description="Calcineurin-like phosphoesterase" evidence="2">
    <location>
        <begin position="130"/>
        <end position="373"/>
    </location>
</feature>
<dbReference type="EMBL" id="CAKOGP040001046">
    <property type="protein sequence ID" value="CAJ1941606.1"/>
    <property type="molecule type" value="Genomic_DNA"/>
</dbReference>